<feature type="compositionally biased region" description="Basic and acidic residues" evidence="1">
    <location>
        <begin position="50"/>
        <end position="68"/>
    </location>
</feature>
<accession>A0A1F6TTV2</accession>
<name>A0A1F6TTV2_9PROT</name>
<dbReference type="AlphaFoldDB" id="A0A1F6TTV2"/>
<evidence type="ECO:0000313" key="2">
    <source>
        <dbReference type="EMBL" id="OGI48515.1"/>
    </source>
</evidence>
<evidence type="ECO:0000256" key="1">
    <source>
        <dbReference type="SAM" id="MobiDB-lite"/>
    </source>
</evidence>
<reference evidence="2 3" key="1">
    <citation type="journal article" date="2016" name="Nat. Commun.">
        <title>Thousands of microbial genomes shed light on interconnected biogeochemical processes in an aquifer system.</title>
        <authorList>
            <person name="Anantharaman K."/>
            <person name="Brown C.T."/>
            <person name="Hug L.A."/>
            <person name="Sharon I."/>
            <person name="Castelle C.J."/>
            <person name="Probst A.J."/>
            <person name="Thomas B.C."/>
            <person name="Singh A."/>
            <person name="Wilkins M.J."/>
            <person name="Karaoz U."/>
            <person name="Brodie E.L."/>
            <person name="Williams K.H."/>
            <person name="Hubbard S.S."/>
            <person name="Banfield J.F."/>
        </authorList>
    </citation>
    <scope>NUCLEOTIDE SEQUENCE [LARGE SCALE GENOMIC DNA]</scope>
</reference>
<comment type="caution">
    <text evidence="2">The sequence shown here is derived from an EMBL/GenBank/DDBJ whole genome shotgun (WGS) entry which is preliminary data.</text>
</comment>
<gene>
    <name evidence="2" type="ORF">A2151_08510</name>
</gene>
<protein>
    <submittedName>
        <fullName evidence="2">Uncharacterized protein</fullName>
    </submittedName>
</protein>
<feature type="region of interest" description="Disordered" evidence="1">
    <location>
        <begin position="46"/>
        <end position="68"/>
    </location>
</feature>
<proteinExistence type="predicted"/>
<dbReference type="Proteomes" id="UP000178885">
    <property type="component" value="Unassembled WGS sequence"/>
</dbReference>
<sequence length="68" mass="7384">MGHILTIVSIAVLLVGCGEGKPPEKTVFDPQVQAYKKARQLEGKLAQEAQKQREAVEAAEGRPVDAER</sequence>
<evidence type="ECO:0000313" key="3">
    <source>
        <dbReference type="Proteomes" id="UP000178885"/>
    </source>
</evidence>
<dbReference type="EMBL" id="MFSU01000026">
    <property type="protein sequence ID" value="OGI48515.1"/>
    <property type="molecule type" value="Genomic_DNA"/>
</dbReference>
<organism evidence="2 3">
    <name type="scientific">Candidatus Muproteobacteria bacterium RBG_16_65_34</name>
    <dbReference type="NCBI Taxonomy" id="1817760"/>
    <lineage>
        <taxon>Bacteria</taxon>
        <taxon>Pseudomonadati</taxon>
        <taxon>Pseudomonadota</taxon>
        <taxon>Candidatus Muproteobacteria</taxon>
    </lineage>
</organism>